<comment type="miscellaneous">
    <text evidence="1">In contrast to other lysine histone methyltransferases, it does not contain a SET domain, suggesting the existence of another mechanism for methylation of lysine residues of histones.</text>
</comment>
<feature type="region of interest" description="Disordered" evidence="2">
    <location>
        <begin position="426"/>
        <end position="474"/>
    </location>
</feature>
<comment type="subcellular location">
    <subcellularLocation>
        <location evidence="1">Nucleus</location>
    </subcellularLocation>
</comment>
<evidence type="ECO:0000313" key="6">
    <source>
        <dbReference type="Proteomes" id="UP000241890"/>
    </source>
</evidence>
<feature type="compositionally biased region" description="Basic and acidic residues" evidence="2">
    <location>
        <begin position="1031"/>
        <end position="1040"/>
    </location>
</feature>
<reference evidence="5 6" key="1">
    <citation type="submission" date="2017-12" db="EMBL/GenBank/DDBJ databases">
        <title>Sequencing, de novo assembly and annotation of complete genome of a new Thraustochytrid species, strain FCC1311.</title>
        <authorList>
            <person name="Sedici K."/>
            <person name="Godart F."/>
            <person name="Aiese Cigliano R."/>
            <person name="Sanseverino W."/>
            <person name="Barakat M."/>
            <person name="Ortet P."/>
            <person name="Marechal E."/>
            <person name="Cagnac O."/>
            <person name="Amato A."/>
        </authorList>
    </citation>
    <scope>NUCLEOTIDE SEQUENCE [LARGE SCALE GENOMIC DNA]</scope>
</reference>
<feature type="compositionally biased region" description="Basic and acidic residues" evidence="2">
    <location>
        <begin position="1061"/>
        <end position="1070"/>
    </location>
</feature>
<feature type="domain" description="BUB1 N-terminal" evidence="3">
    <location>
        <begin position="550"/>
        <end position="714"/>
    </location>
</feature>
<dbReference type="GO" id="GO:0005634">
    <property type="term" value="C:nucleus"/>
    <property type="evidence" value="ECO:0007669"/>
    <property type="project" value="UniProtKB-SubCell"/>
</dbReference>
<dbReference type="Proteomes" id="UP000241890">
    <property type="component" value="Unassembled WGS sequence"/>
</dbReference>
<dbReference type="SUPFAM" id="SSF53335">
    <property type="entry name" value="S-adenosyl-L-methionine-dependent methyltransferases"/>
    <property type="match status" value="1"/>
</dbReference>
<feature type="compositionally biased region" description="Basic and acidic residues" evidence="2">
    <location>
        <begin position="1128"/>
        <end position="1138"/>
    </location>
</feature>
<dbReference type="Gene3D" id="3.40.50.150">
    <property type="entry name" value="Vaccinia Virus protein VP39"/>
    <property type="match status" value="1"/>
</dbReference>
<protein>
    <recommendedName>
        <fullName evidence="1">Histone-lysine N-methyltransferase, H3 lysine-79 specific</fullName>
        <ecNumber evidence="1">2.1.1.360</ecNumber>
    </recommendedName>
    <alternativeName>
        <fullName evidence="1">Histone H3-K79 methyltransferase</fullName>
    </alternativeName>
</protein>
<feature type="compositionally biased region" description="Basic and acidic residues" evidence="2">
    <location>
        <begin position="786"/>
        <end position="809"/>
    </location>
</feature>
<feature type="compositionally biased region" description="Basic and acidic residues" evidence="2">
    <location>
        <begin position="893"/>
        <end position="904"/>
    </location>
</feature>
<dbReference type="EC" id="2.1.1.360" evidence="1"/>
<feature type="compositionally biased region" description="Basic and acidic residues" evidence="2">
    <location>
        <begin position="1079"/>
        <end position="1094"/>
    </location>
</feature>
<evidence type="ECO:0000313" key="5">
    <source>
        <dbReference type="EMBL" id="GBG31482.1"/>
    </source>
</evidence>
<feature type="compositionally biased region" description="Basic and acidic residues" evidence="2">
    <location>
        <begin position="989"/>
        <end position="1025"/>
    </location>
</feature>
<feature type="compositionally biased region" description="Polar residues" evidence="2">
    <location>
        <begin position="1182"/>
        <end position="1191"/>
    </location>
</feature>
<keyword evidence="1" id="KW-0156">Chromatin regulator</keyword>
<evidence type="ECO:0000259" key="3">
    <source>
        <dbReference type="PROSITE" id="PS51489"/>
    </source>
</evidence>
<feature type="compositionally biased region" description="Basic and acidic residues" evidence="2">
    <location>
        <begin position="934"/>
        <end position="958"/>
    </location>
</feature>
<gene>
    <name evidence="5" type="ORF">FCC1311_077062</name>
</gene>
<comment type="similarity">
    <text evidence="1">Belongs to the class I-like SAM-binding methyltransferase superfamily. DOT1 family.</text>
</comment>
<dbReference type="AlphaFoldDB" id="A0A2R5GKP9"/>
<feature type="region of interest" description="Disordered" evidence="2">
    <location>
        <begin position="1172"/>
        <end position="1191"/>
    </location>
</feature>
<keyword evidence="1 5" id="KW-0489">Methyltransferase</keyword>
<dbReference type="GO" id="GO:0032259">
    <property type="term" value="P:methylation"/>
    <property type="evidence" value="ECO:0007669"/>
    <property type="project" value="UniProtKB-KW"/>
</dbReference>
<comment type="caution">
    <text evidence="5">The sequence shown here is derived from an EMBL/GenBank/DDBJ whole genome shotgun (WGS) entry which is preliminary data.</text>
</comment>
<dbReference type="InterPro" id="IPR013212">
    <property type="entry name" value="Mad3/Bub1_I"/>
</dbReference>
<feature type="region of interest" description="Disordered" evidence="2">
    <location>
        <begin position="984"/>
        <end position="1166"/>
    </location>
</feature>
<evidence type="ECO:0000256" key="1">
    <source>
        <dbReference type="RuleBase" id="RU271113"/>
    </source>
</evidence>
<sequence length="1191" mass="132225">MAKFEKLFPFLENQGWAMIEDGDGGGFLYVRPTSKVKRFGLLIEHLEEGIDYFKKKKDVETWVNERENVVLAFAVYQSSNEMSQEEKKKKEKKTDGFTDKESRALEALVGADMLDQTNNESKTVRIGSDQEAQRSRMLDESSQHLSYFGWNLWLERTVMSFGGWRALECSSIREGSNDFHRAPLAESVSGHQFRAQYGRANSHLVQTCIQEAQITRKDRFIDIGSGIGQVVLQIASCVGCPSIGIELLGGRHDTAKELERLHRHFAQASKIAPGCTLFIHGDFTAPKHQELVSKATVFFVNNAQGTFGVRCVKAGTMTLDMQLAALARSVGLGSRFICFDPIYELESAELSRVFRRRTFRTLPSATDWSTDSLELTLYVKIANKWTCSRCTFANNLLNAAGEPVTSCEVCDEDPNGMQRESYVTRRRTAPTPMQDLTGPSVKQQSLTKKNLVKVKQDRQSASKSKPKARPPMPSKIAAIGASVTASMPDVENSNAAAAQGGGVDAEAWEQCKENAMPIKRGRDPKKLKPFGAQSEIANRKAKLAQEQEAFEEALAQATSDGPMEDPLSTWIRYIKWTQDNFPSGSNDLLSLLERCTREFKGDERYKNNEKYLKVWIGYADLLTNPSSVFKYLRENKIGEKLALYYVATAWTAERRGDFPLADKAYSVGLEKQATPVELLKKRHREFQRRMSRRWLEQAERERNGETDPETEEAEASRARSLQTISRSEAASMHRPAANSRRAAAANPNISGRPGLGVSTSGNEANAQADRAGSRFAVFEQTSSADPWRKDDWGDENRSSDSAARDDGPGWKHLASVSDLQKENALDPAPWTHQGFGPGRTAPARRPTRDERGATDGQDADAEPKFDIYVEDGPGGVRSPRSSIEEGAGLKVRAKAEKSEAEMLMKKPLQNFDAKKPPQTTRTVETPSHAVPPKQEFRHKPEKSRVSEPESPADVKEALDVADQEDMTINTRLALDDMFEMFGSPSMKRASAEGKSTKKSNNDSEDGDHNTEKARDAMAESFHELHDEDDQRQEAKARGTGEETLSCRTGGESAASGDEEEGKSHTSERKPFSIFGDSTSSHEDAQDPEMHDGADASRPSKPFSIFGSDEDDSRHEETPFSIFGDSDMASEKLEQDPPRSRKPFAIFSEAEDEDADEGNGDVSTLSFAPLEAILESTGEADESVNSSMSRHH</sequence>
<dbReference type="Pfam" id="PF08311">
    <property type="entry name" value="Mad3_BUB1_I"/>
    <property type="match status" value="1"/>
</dbReference>
<comment type="function">
    <text evidence="1">Histone methyltransferase that specifically trimethylates histone H3 to form H3K79me3. This methylation is required for telomere silencing and for the pachytene checkpoint during the meiotic cell cycle by allowing the recruitment of RAD9 to double strand breaks. Nucleosomes are preferred as substrate compared to free histone.</text>
</comment>
<evidence type="ECO:0000256" key="2">
    <source>
        <dbReference type="SAM" id="MobiDB-lite"/>
    </source>
</evidence>
<dbReference type="PROSITE" id="PS51489">
    <property type="entry name" value="BUB1_N"/>
    <property type="match status" value="1"/>
</dbReference>
<feature type="compositionally biased region" description="Low complexity" evidence="2">
    <location>
        <begin position="734"/>
        <end position="748"/>
    </location>
</feature>
<dbReference type="SMART" id="SM00777">
    <property type="entry name" value="Mad3_BUB1_I"/>
    <property type="match status" value="1"/>
</dbReference>
<comment type="catalytic activity">
    <reaction evidence="1">
        <text>L-lysyl(79)-[histone H3] + 3 S-adenosyl-L-methionine = N(6),N(6),N(6)-trimethyl-L-lysyl(79)-[histone H3] + 3 S-adenosyl-L-homocysteine + 3 H(+)</text>
        <dbReference type="Rhea" id="RHEA:60328"/>
        <dbReference type="Rhea" id="RHEA-COMP:15549"/>
        <dbReference type="Rhea" id="RHEA-COMP:15552"/>
        <dbReference type="ChEBI" id="CHEBI:15378"/>
        <dbReference type="ChEBI" id="CHEBI:29969"/>
        <dbReference type="ChEBI" id="CHEBI:57856"/>
        <dbReference type="ChEBI" id="CHEBI:59789"/>
        <dbReference type="ChEBI" id="CHEBI:61961"/>
        <dbReference type="EC" id="2.1.1.360"/>
    </reaction>
</comment>
<keyword evidence="1 5" id="KW-0808">Transferase</keyword>
<feature type="region of interest" description="Disordered" evidence="2">
    <location>
        <begin position="697"/>
        <end position="966"/>
    </location>
</feature>
<dbReference type="Pfam" id="PF08123">
    <property type="entry name" value="DOT1"/>
    <property type="match status" value="1"/>
</dbReference>
<evidence type="ECO:0000259" key="4">
    <source>
        <dbReference type="PROSITE" id="PS51569"/>
    </source>
</evidence>
<dbReference type="PROSITE" id="PS51569">
    <property type="entry name" value="DOT1"/>
    <property type="match status" value="1"/>
</dbReference>
<dbReference type="GO" id="GO:0007094">
    <property type="term" value="P:mitotic spindle assembly checkpoint signaling"/>
    <property type="evidence" value="ECO:0007669"/>
    <property type="project" value="InterPro"/>
</dbReference>
<dbReference type="FunFam" id="1.25.40.430:FF:000003">
    <property type="entry name" value="Checkpoint serine/threonine-protein kinase BUB1"/>
    <property type="match status" value="1"/>
</dbReference>
<dbReference type="GO" id="GO:0032991">
    <property type="term" value="C:protein-containing complex"/>
    <property type="evidence" value="ECO:0007669"/>
    <property type="project" value="UniProtKB-ARBA"/>
</dbReference>
<dbReference type="OrthoDB" id="248495at2759"/>
<keyword evidence="6" id="KW-1185">Reference proteome</keyword>
<dbReference type="InterPro" id="IPR015661">
    <property type="entry name" value="Bub1/Mad3"/>
</dbReference>
<proteinExistence type="inferred from homology"/>
<feature type="compositionally biased region" description="Acidic residues" evidence="2">
    <location>
        <begin position="1148"/>
        <end position="1158"/>
    </location>
</feature>
<organism evidence="5 6">
    <name type="scientific">Hondaea fermentalgiana</name>
    <dbReference type="NCBI Taxonomy" id="2315210"/>
    <lineage>
        <taxon>Eukaryota</taxon>
        <taxon>Sar</taxon>
        <taxon>Stramenopiles</taxon>
        <taxon>Bigyra</taxon>
        <taxon>Labyrinthulomycetes</taxon>
        <taxon>Thraustochytrida</taxon>
        <taxon>Thraustochytriidae</taxon>
        <taxon>Hondaea</taxon>
    </lineage>
</organism>
<feature type="domain" description="DOT1" evidence="4">
    <location>
        <begin position="56"/>
        <end position="393"/>
    </location>
</feature>
<dbReference type="GO" id="GO:0051754">
    <property type="term" value="P:meiotic sister chromatid cohesion, centromeric"/>
    <property type="evidence" value="ECO:0007669"/>
    <property type="project" value="TreeGrafter"/>
</dbReference>
<dbReference type="GO" id="GO:0004672">
    <property type="term" value="F:protein kinase activity"/>
    <property type="evidence" value="ECO:0007669"/>
    <property type="project" value="TreeGrafter"/>
</dbReference>
<accession>A0A2R5GKP9</accession>
<dbReference type="EMBL" id="BEYU01000099">
    <property type="protein sequence ID" value="GBG31482.1"/>
    <property type="molecule type" value="Genomic_DNA"/>
</dbReference>
<keyword evidence="1" id="KW-0539">Nucleus</keyword>
<dbReference type="PANTHER" id="PTHR14030:SF4">
    <property type="entry name" value="BUB1 KINASE, ISOFORM A-RELATED"/>
    <property type="match status" value="1"/>
</dbReference>
<name>A0A2R5GKP9_9STRA</name>
<dbReference type="InterPro" id="IPR029063">
    <property type="entry name" value="SAM-dependent_MTases_sf"/>
</dbReference>
<dbReference type="InterPro" id="IPR025789">
    <property type="entry name" value="DOT1_dom"/>
</dbReference>
<keyword evidence="1" id="KW-0949">S-adenosyl-L-methionine</keyword>
<dbReference type="PANTHER" id="PTHR14030">
    <property type="entry name" value="MITOTIC CHECKPOINT SERINE/THREONINE-PROTEIN KINASE BUB1"/>
    <property type="match status" value="1"/>
</dbReference>
<dbReference type="Gene3D" id="1.25.40.430">
    <property type="match status" value="1"/>
</dbReference>
<dbReference type="GO" id="GO:0140956">
    <property type="term" value="F:histone H3K79 trimethyltransferase activity"/>
    <property type="evidence" value="ECO:0007669"/>
    <property type="project" value="UniProtKB-EC"/>
</dbReference>
<dbReference type="InParanoid" id="A0A2R5GKP9"/>